<gene>
    <name evidence="1" type="ORF">FD29_GL000118</name>
</gene>
<protein>
    <recommendedName>
        <fullName evidence="3">Bacteriocin immunity protein</fullName>
    </recommendedName>
</protein>
<name>A0A0R1QNS2_9LACO</name>
<dbReference type="STRING" id="1423770.FD29_GL000118"/>
<evidence type="ECO:0008006" key="3">
    <source>
        <dbReference type="Google" id="ProtNLM"/>
    </source>
</evidence>
<dbReference type="EMBL" id="AZEZ01000048">
    <property type="protein sequence ID" value="KRL44324.1"/>
    <property type="molecule type" value="Genomic_DNA"/>
</dbReference>
<reference evidence="1 2" key="1">
    <citation type="journal article" date="2015" name="Genome Announc.">
        <title>Expanding the biotechnology potential of lactobacilli through comparative genomics of 213 strains and associated genera.</title>
        <authorList>
            <person name="Sun Z."/>
            <person name="Harris H.M."/>
            <person name="McCann A."/>
            <person name="Guo C."/>
            <person name="Argimon S."/>
            <person name="Zhang W."/>
            <person name="Yang X."/>
            <person name="Jeffery I.B."/>
            <person name="Cooney J.C."/>
            <person name="Kagawa T.F."/>
            <person name="Liu W."/>
            <person name="Song Y."/>
            <person name="Salvetti E."/>
            <person name="Wrobel A."/>
            <person name="Rasinkangas P."/>
            <person name="Parkhill J."/>
            <person name="Rea M.C."/>
            <person name="O'Sullivan O."/>
            <person name="Ritari J."/>
            <person name="Douillard F.P."/>
            <person name="Paul Ross R."/>
            <person name="Yang R."/>
            <person name="Briner A.E."/>
            <person name="Felis G.E."/>
            <person name="de Vos W.M."/>
            <person name="Barrangou R."/>
            <person name="Klaenhammer T.R."/>
            <person name="Caufield P.W."/>
            <person name="Cui Y."/>
            <person name="Zhang H."/>
            <person name="O'Toole P.W."/>
        </authorList>
    </citation>
    <scope>NUCLEOTIDE SEQUENCE [LARGE SCALE GENOMIC DNA]</scope>
    <source>
        <strain evidence="1 2">DSM 14500</strain>
    </source>
</reference>
<dbReference type="AlphaFoldDB" id="A0A0R1QNS2"/>
<sequence>MDIMGMNQEQAQTFLDQLNQLRNELYNLIPIEQKHLRKEITRAYITINKPDDLKGQIEAVPDGLEIMYDIMHQTALSKKYHFNERQNQIWHQINDLFDKHRKFSLGAVINAWAMFH</sequence>
<comment type="caution">
    <text evidence="1">The sequence shown here is derived from an EMBL/GenBank/DDBJ whole genome shotgun (WGS) entry which is preliminary data.</text>
</comment>
<evidence type="ECO:0000313" key="2">
    <source>
        <dbReference type="Proteomes" id="UP000050872"/>
    </source>
</evidence>
<evidence type="ECO:0000313" key="1">
    <source>
        <dbReference type="EMBL" id="KRL44324.1"/>
    </source>
</evidence>
<accession>A0A0R1QNS2</accession>
<organism evidence="1 2">
    <name type="scientific">Companilactobacillus mindensis DSM 14500</name>
    <dbReference type="NCBI Taxonomy" id="1423770"/>
    <lineage>
        <taxon>Bacteria</taxon>
        <taxon>Bacillati</taxon>
        <taxon>Bacillota</taxon>
        <taxon>Bacilli</taxon>
        <taxon>Lactobacillales</taxon>
        <taxon>Lactobacillaceae</taxon>
        <taxon>Companilactobacillus</taxon>
    </lineage>
</organism>
<proteinExistence type="predicted"/>
<dbReference type="Proteomes" id="UP000050872">
    <property type="component" value="Unassembled WGS sequence"/>
</dbReference>
<dbReference type="PATRIC" id="fig|1423770.3.peg.117"/>
<keyword evidence="2" id="KW-1185">Reference proteome</keyword>